<keyword evidence="2" id="KW-1133">Transmembrane helix</keyword>
<sequence length="465" mass="51994">MWQRIDPQIAIGWGRLLGPESPLAAPEAGSSMRRKARGDSGPSPTPAACLIWPSRGVAGGSLLRWCSHESSHPPRPSRGPRRIWNSCGRVRMWPPRSRGRRRRSTSTSWLPCAVGAGGWGGARTLNFSNQRREPHLDLAHPSVCSPGLGSQCHGVWTERWSDPAVLEELKLSLEAPLLLAVEQHQCPFGVALPGDVTWPSPPESLRGIVAPRTPLKVVAVAYSLVPYAVGISASVSFFRRRGTRQLWMLLWAWPMIPLQELVFKRISPEPRPGTMLQVRDYAGMYAGSCLKKCGMPSSHANLTIGWFTLLLLDAIYRVRPFALGRKTQTILIRPGASGAQKYAKCLRLYLTVPWEHRDLLTHTEFLVYISTWILILIPVPFMRVALYDHTFDQVTVGAMIGLSSAVVWWRIARRLQRRYQEHEGCRVFYGLLEHNHKLTQFHLTNSGDIVSEMPEHLGLSPGSAL</sequence>
<feature type="domain" description="Phosphatidic acid phosphatase type 2/haloperoxidase" evidence="3">
    <location>
        <begin position="260"/>
        <end position="415"/>
    </location>
</feature>
<evidence type="ECO:0000313" key="4">
    <source>
        <dbReference type="EMBL" id="CAK0903882.1"/>
    </source>
</evidence>
<dbReference type="Gene3D" id="1.20.144.10">
    <property type="entry name" value="Phosphatidic acid phosphatase type 2/haloperoxidase"/>
    <property type="match status" value="1"/>
</dbReference>
<protein>
    <recommendedName>
        <fullName evidence="3">Phosphatidic acid phosphatase type 2/haloperoxidase domain-containing protein</fullName>
    </recommendedName>
</protein>
<dbReference type="InterPro" id="IPR000326">
    <property type="entry name" value="PAP2/HPO"/>
</dbReference>
<dbReference type="EMBL" id="CAUYUJ010021306">
    <property type="protein sequence ID" value="CAK0903882.1"/>
    <property type="molecule type" value="Genomic_DNA"/>
</dbReference>
<keyword evidence="2" id="KW-0812">Transmembrane</keyword>
<dbReference type="Proteomes" id="UP001189429">
    <property type="component" value="Unassembled WGS sequence"/>
</dbReference>
<keyword evidence="2" id="KW-0472">Membrane</keyword>
<name>A0ABN9XVI9_9DINO</name>
<evidence type="ECO:0000256" key="2">
    <source>
        <dbReference type="SAM" id="Phobius"/>
    </source>
</evidence>
<evidence type="ECO:0000313" key="5">
    <source>
        <dbReference type="Proteomes" id="UP001189429"/>
    </source>
</evidence>
<reference evidence="4" key="1">
    <citation type="submission" date="2023-10" db="EMBL/GenBank/DDBJ databases">
        <authorList>
            <person name="Chen Y."/>
            <person name="Shah S."/>
            <person name="Dougan E. K."/>
            <person name="Thang M."/>
            <person name="Chan C."/>
        </authorList>
    </citation>
    <scope>NUCLEOTIDE SEQUENCE [LARGE SCALE GENOMIC DNA]</scope>
</reference>
<feature type="transmembrane region" description="Helical" evidence="2">
    <location>
        <begin position="394"/>
        <end position="412"/>
    </location>
</feature>
<evidence type="ECO:0000256" key="1">
    <source>
        <dbReference type="SAM" id="MobiDB-lite"/>
    </source>
</evidence>
<evidence type="ECO:0000259" key="3">
    <source>
        <dbReference type="Pfam" id="PF01569"/>
    </source>
</evidence>
<feature type="transmembrane region" description="Helical" evidence="2">
    <location>
        <begin position="365"/>
        <end position="382"/>
    </location>
</feature>
<accession>A0ABN9XVI9</accession>
<keyword evidence="5" id="KW-1185">Reference proteome</keyword>
<comment type="caution">
    <text evidence="4">The sequence shown here is derived from an EMBL/GenBank/DDBJ whole genome shotgun (WGS) entry which is preliminary data.</text>
</comment>
<organism evidence="4 5">
    <name type="scientific">Prorocentrum cordatum</name>
    <dbReference type="NCBI Taxonomy" id="2364126"/>
    <lineage>
        <taxon>Eukaryota</taxon>
        <taxon>Sar</taxon>
        <taxon>Alveolata</taxon>
        <taxon>Dinophyceae</taxon>
        <taxon>Prorocentrales</taxon>
        <taxon>Prorocentraceae</taxon>
        <taxon>Prorocentrum</taxon>
    </lineage>
</organism>
<feature type="transmembrane region" description="Helical" evidence="2">
    <location>
        <begin position="219"/>
        <end position="238"/>
    </location>
</feature>
<dbReference type="Pfam" id="PF01569">
    <property type="entry name" value="PAP2"/>
    <property type="match status" value="1"/>
</dbReference>
<gene>
    <name evidence="4" type="ORF">PCOR1329_LOCUS80061</name>
</gene>
<feature type="region of interest" description="Disordered" evidence="1">
    <location>
        <begin position="22"/>
        <end position="49"/>
    </location>
</feature>
<proteinExistence type="predicted"/>